<name>A0A4Z2E612_9TELE</name>
<proteinExistence type="predicted"/>
<evidence type="ECO:0000313" key="2">
    <source>
        <dbReference type="Proteomes" id="UP000314294"/>
    </source>
</evidence>
<accession>A0A4Z2E612</accession>
<organism evidence="1 2">
    <name type="scientific">Liparis tanakae</name>
    <name type="common">Tanaka's snailfish</name>
    <dbReference type="NCBI Taxonomy" id="230148"/>
    <lineage>
        <taxon>Eukaryota</taxon>
        <taxon>Metazoa</taxon>
        <taxon>Chordata</taxon>
        <taxon>Craniata</taxon>
        <taxon>Vertebrata</taxon>
        <taxon>Euteleostomi</taxon>
        <taxon>Actinopterygii</taxon>
        <taxon>Neopterygii</taxon>
        <taxon>Teleostei</taxon>
        <taxon>Neoteleostei</taxon>
        <taxon>Acanthomorphata</taxon>
        <taxon>Eupercaria</taxon>
        <taxon>Perciformes</taxon>
        <taxon>Cottioidei</taxon>
        <taxon>Cottales</taxon>
        <taxon>Liparidae</taxon>
        <taxon>Liparis</taxon>
    </lineage>
</organism>
<evidence type="ECO:0000313" key="1">
    <source>
        <dbReference type="EMBL" id="TNN24228.1"/>
    </source>
</evidence>
<reference evidence="1 2" key="1">
    <citation type="submission" date="2019-03" db="EMBL/GenBank/DDBJ databases">
        <title>First draft genome of Liparis tanakae, snailfish: a comprehensive survey of snailfish specific genes.</title>
        <authorList>
            <person name="Kim W."/>
            <person name="Song I."/>
            <person name="Jeong J.-H."/>
            <person name="Kim D."/>
            <person name="Kim S."/>
            <person name="Ryu S."/>
            <person name="Song J.Y."/>
            <person name="Lee S.K."/>
        </authorList>
    </citation>
    <scope>NUCLEOTIDE SEQUENCE [LARGE SCALE GENOMIC DNA]</scope>
    <source>
        <tissue evidence="1">Muscle</tissue>
    </source>
</reference>
<comment type="caution">
    <text evidence="1">The sequence shown here is derived from an EMBL/GenBank/DDBJ whole genome shotgun (WGS) entry which is preliminary data.</text>
</comment>
<protein>
    <submittedName>
        <fullName evidence="1">Uncharacterized protein</fullName>
    </submittedName>
</protein>
<keyword evidence="2" id="KW-1185">Reference proteome</keyword>
<dbReference type="EMBL" id="SRLO01016027">
    <property type="protein sequence ID" value="TNN24228.1"/>
    <property type="molecule type" value="Genomic_DNA"/>
</dbReference>
<sequence length="60" mass="6723">MMSSGNQSQQSQQDQDQDLDLVLVLDLDLDQDLVLCQTSTVFSSQKHGALLVFIRLQTKV</sequence>
<dbReference type="Proteomes" id="UP000314294">
    <property type="component" value="Unassembled WGS sequence"/>
</dbReference>
<gene>
    <name evidence="1" type="ORF">EYF80_065649</name>
</gene>
<dbReference type="AlphaFoldDB" id="A0A4Z2E612"/>